<gene>
    <name evidence="1" type="ORF">H5410_048467</name>
</gene>
<comment type="caution">
    <text evidence="1">The sequence shown here is derived from an EMBL/GenBank/DDBJ whole genome shotgun (WGS) entry which is preliminary data.</text>
</comment>
<dbReference type="Proteomes" id="UP000824120">
    <property type="component" value="Chromosome 9"/>
</dbReference>
<evidence type="ECO:0000313" key="1">
    <source>
        <dbReference type="EMBL" id="KAG5588033.1"/>
    </source>
</evidence>
<evidence type="ECO:0000313" key="2">
    <source>
        <dbReference type="Proteomes" id="UP000824120"/>
    </source>
</evidence>
<accession>A0A9J5XI62</accession>
<proteinExistence type="predicted"/>
<dbReference type="EMBL" id="JACXVP010000009">
    <property type="protein sequence ID" value="KAG5588033.1"/>
    <property type="molecule type" value="Genomic_DNA"/>
</dbReference>
<name>A0A9J5XI62_SOLCO</name>
<protein>
    <submittedName>
        <fullName evidence="1">Uncharacterized protein</fullName>
    </submittedName>
</protein>
<reference evidence="1 2" key="1">
    <citation type="submission" date="2020-09" db="EMBL/GenBank/DDBJ databases">
        <title>De no assembly of potato wild relative species, Solanum commersonii.</title>
        <authorList>
            <person name="Cho K."/>
        </authorList>
    </citation>
    <scope>NUCLEOTIDE SEQUENCE [LARGE SCALE GENOMIC DNA]</scope>
    <source>
        <strain evidence="1">LZ3.2</strain>
        <tissue evidence="1">Leaf</tissue>
    </source>
</reference>
<keyword evidence="2" id="KW-1185">Reference proteome</keyword>
<sequence length="73" mass="8317">MGASVPINNYQNYFVGFPQRPTLSEPINWNNDNADIAETPYQRNINNSLGSNLCNTTPFDTVLTNSPKREMFY</sequence>
<dbReference type="OrthoDB" id="10635141at2759"/>
<organism evidence="1 2">
    <name type="scientific">Solanum commersonii</name>
    <name type="common">Commerson's wild potato</name>
    <name type="synonym">Commerson's nightshade</name>
    <dbReference type="NCBI Taxonomy" id="4109"/>
    <lineage>
        <taxon>Eukaryota</taxon>
        <taxon>Viridiplantae</taxon>
        <taxon>Streptophyta</taxon>
        <taxon>Embryophyta</taxon>
        <taxon>Tracheophyta</taxon>
        <taxon>Spermatophyta</taxon>
        <taxon>Magnoliopsida</taxon>
        <taxon>eudicotyledons</taxon>
        <taxon>Gunneridae</taxon>
        <taxon>Pentapetalae</taxon>
        <taxon>asterids</taxon>
        <taxon>lamiids</taxon>
        <taxon>Solanales</taxon>
        <taxon>Solanaceae</taxon>
        <taxon>Solanoideae</taxon>
        <taxon>Solaneae</taxon>
        <taxon>Solanum</taxon>
    </lineage>
</organism>
<dbReference type="AlphaFoldDB" id="A0A9J5XI62"/>